<protein>
    <submittedName>
        <fullName evidence="1">20784_t:CDS:1</fullName>
    </submittedName>
</protein>
<feature type="non-terminal residue" evidence="1">
    <location>
        <position position="88"/>
    </location>
</feature>
<keyword evidence="2" id="KW-1185">Reference proteome</keyword>
<dbReference type="EMBL" id="CAJVQC010093251">
    <property type="protein sequence ID" value="CAG8827081.1"/>
    <property type="molecule type" value="Genomic_DNA"/>
</dbReference>
<comment type="caution">
    <text evidence="1">The sequence shown here is derived from an EMBL/GenBank/DDBJ whole genome shotgun (WGS) entry which is preliminary data.</text>
</comment>
<proteinExistence type="predicted"/>
<name>A0ACA9S5A7_9GLOM</name>
<evidence type="ECO:0000313" key="1">
    <source>
        <dbReference type="EMBL" id="CAG8827081.1"/>
    </source>
</evidence>
<feature type="non-terminal residue" evidence="1">
    <location>
        <position position="1"/>
    </location>
</feature>
<dbReference type="Proteomes" id="UP000789920">
    <property type="component" value="Unassembled WGS sequence"/>
</dbReference>
<evidence type="ECO:0000313" key="2">
    <source>
        <dbReference type="Proteomes" id="UP000789920"/>
    </source>
</evidence>
<gene>
    <name evidence="1" type="ORF">RPERSI_LOCUS26886</name>
</gene>
<organism evidence="1 2">
    <name type="scientific">Racocetra persica</name>
    <dbReference type="NCBI Taxonomy" id="160502"/>
    <lineage>
        <taxon>Eukaryota</taxon>
        <taxon>Fungi</taxon>
        <taxon>Fungi incertae sedis</taxon>
        <taxon>Mucoromycota</taxon>
        <taxon>Glomeromycotina</taxon>
        <taxon>Glomeromycetes</taxon>
        <taxon>Diversisporales</taxon>
        <taxon>Gigasporaceae</taxon>
        <taxon>Racocetra</taxon>
    </lineage>
</organism>
<accession>A0ACA9S5A7</accession>
<sequence>YSNVVKLLEPALEKAGIKLPTEEEFHAISNARLHNHKTSFSTLLCLHYDCLPHDTRTGIANFFKVYIIATFVVITMQIPARLRKEKKQ</sequence>
<reference evidence="1" key="1">
    <citation type="submission" date="2021-06" db="EMBL/GenBank/DDBJ databases">
        <authorList>
            <person name="Kallberg Y."/>
            <person name="Tangrot J."/>
            <person name="Rosling A."/>
        </authorList>
    </citation>
    <scope>NUCLEOTIDE SEQUENCE</scope>
    <source>
        <strain evidence="1">MA461A</strain>
    </source>
</reference>